<proteinExistence type="inferred from homology"/>
<feature type="transmembrane region" description="Helical" evidence="16">
    <location>
        <begin position="190"/>
        <end position="215"/>
    </location>
</feature>
<evidence type="ECO:0000256" key="12">
    <source>
        <dbReference type="ARBA" id="ARBA00041185"/>
    </source>
</evidence>
<evidence type="ECO:0000256" key="3">
    <source>
        <dbReference type="ARBA" id="ARBA00022679"/>
    </source>
</evidence>
<feature type="transmembrane region" description="Helical" evidence="16">
    <location>
        <begin position="353"/>
        <end position="374"/>
    </location>
</feature>
<comment type="catalytic activity">
    <reaction evidence="15">
        <text>[GlcNAc-(1-&gt;4)-Mur2Ac(oyl-L-Ala-gamma-D-Glu-L-Lys-D-Ala-D-Ala)](n)-di-trans,octa-cis-undecaprenyl diphosphate + beta-D-GlcNAc-(1-&gt;4)-Mur2Ac(oyl-L-Ala-gamma-D-Glu-L-Lys-D-Ala-D-Ala)-di-trans,octa-cis-undecaprenyl diphosphate = [GlcNAc-(1-&gt;4)-Mur2Ac(oyl-L-Ala-gamma-D-Glu-L-Lys-D-Ala-D-Ala)](n+1)-di-trans,octa-cis-undecaprenyl diphosphate + di-trans,octa-cis-undecaprenyl diphosphate + H(+)</text>
        <dbReference type="Rhea" id="RHEA:23708"/>
        <dbReference type="Rhea" id="RHEA-COMP:9602"/>
        <dbReference type="Rhea" id="RHEA-COMP:9603"/>
        <dbReference type="ChEBI" id="CHEBI:15378"/>
        <dbReference type="ChEBI" id="CHEBI:58405"/>
        <dbReference type="ChEBI" id="CHEBI:60033"/>
        <dbReference type="ChEBI" id="CHEBI:78435"/>
        <dbReference type="EC" id="2.4.99.28"/>
    </reaction>
</comment>
<dbReference type="EC" id="2.4.99.28" evidence="14"/>
<feature type="transmembrane region" description="Helical" evidence="16">
    <location>
        <begin position="67"/>
        <end position="89"/>
    </location>
</feature>
<reference evidence="17" key="1">
    <citation type="submission" date="2021-05" db="EMBL/GenBank/DDBJ databases">
        <authorList>
            <person name="Tanabe Y."/>
        </authorList>
    </citation>
    <scope>NUCLEOTIDE SEQUENCE</scope>
    <source>
        <strain evidence="17">BOTRYCO-1</strain>
    </source>
</reference>
<evidence type="ECO:0000256" key="5">
    <source>
        <dbReference type="ARBA" id="ARBA00022960"/>
    </source>
</evidence>
<keyword evidence="8 16" id="KW-0472">Membrane</keyword>
<evidence type="ECO:0000256" key="16">
    <source>
        <dbReference type="SAM" id="Phobius"/>
    </source>
</evidence>
<evidence type="ECO:0000256" key="6">
    <source>
        <dbReference type="ARBA" id="ARBA00022984"/>
    </source>
</evidence>
<feature type="transmembrane region" description="Helical" evidence="16">
    <location>
        <begin position="95"/>
        <end position="116"/>
    </location>
</feature>
<evidence type="ECO:0000256" key="7">
    <source>
        <dbReference type="ARBA" id="ARBA00022989"/>
    </source>
</evidence>
<evidence type="ECO:0000313" key="17">
    <source>
        <dbReference type="EMBL" id="GIU66252.1"/>
    </source>
</evidence>
<dbReference type="Pfam" id="PF01098">
    <property type="entry name" value="FTSW_RODA_SPOVE"/>
    <property type="match status" value="1"/>
</dbReference>
<keyword evidence="2" id="KW-0328">Glycosyltransferase</keyword>
<keyword evidence="4 16" id="KW-0812">Transmembrane</keyword>
<dbReference type="EMBL" id="BPFZ01000002">
    <property type="protein sequence ID" value="GIU66252.1"/>
    <property type="molecule type" value="Genomic_DNA"/>
</dbReference>
<keyword evidence="5" id="KW-0133">Cell shape</keyword>
<dbReference type="Proteomes" id="UP001161064">
    <property type="component" value="Unassembled WGS sequence"/>
</dbReference>
<evidence type="ECO:0000256" key="11">
    <source>
        <dbReference type="ARBA" id="ARBA00038053"/>
    </source>
</evidence>
<keyword evidence="6" id="KW-0573">Peptidoglycan synthesis</keyword>
<evidence type="ECO:0000256" key="14">
    <source>
        <dbReference type="ARBA" id="ARBA00044770"/>
    </source>
</evidence>
<organism evidence="17 18">
    <name type="scientific">Candidatus Phycosocius spiralis</name>
    <dbReference type="NCBI Taxonomy" id="2815099"/>
    <lineage>
        <taxon>Bacteria</taxon>
        <taxon>Pseudomonadati</taxon>
        <taxon>Pseudomonadota</taxon>
        <taxon>Alphaproteobacteria</taxon>
        <taxon>Caulobacterales</taxon>
        <taxon>Caulobacterales incertae sedis</taxon>
        <taxon>Candidatus Phycosocius</taxon>
    </lineage>
</organism>
<evidence type="ECO:0000256" key="9">
    <source>
        <dbReference type="ARBA" id="ARBA00032370"/>
    </source>
</evidence>
<evidence type="ECO:0000256" key="13">
    <source>
        <dbReference type="ARBA" id="ARBA00041418"/>
    </source>
</evidence>
<evidence type="ECO:0000313" key="18">
    <source>
        <dbReference type="Proteomes" id="UP001161064"/>
    </source>
</evidence>
<feature type="transmembrane region" description="Helical" evidence="16">
    <location>
        <begin position="287"/>
        <end position="308"/>
    </location>
</feature>
<comment type="subcellular location">
    <subcellularLocation>
        <location evidence="1">Membrane</location>
        <topology evidence="1">Multi-pass membrane protein</topology>
    </subcellularLocation>
</comment>
<gene>
    <name evidence="17" type="primary">ftsW</name>
    <name evidence="17" type="ORF">PsB1_0406</name>
</gene>
<evidence type="ECO:0000256" key="15">
    <source>
        <dbReference type="ARBA" id="ARBA00049902"/>
    </source>
</evidence>
<dbReference type="InterPro" id="IPR001182">
    <property type="entry name" value="FtsW/RodA"/>
</dbReference>
<accession>A0ABQ4PTD6</accession>
<protein>
    <recommendedName>
        <fullName evidence="12">Probable peptidoglycan glycosyltransferase FtsW</fullName>
        <ecNumber evidence="14">2.4.99.28</ecNumber>
    </recommendedName>
    <alternativeName>
        <fullName evidence="13">Cell division protein FtsW</fullName>
    </alternativeName>
    <alternativeName>
        <fullName evidence="10">Cell wall polymerase</fullName>
    </alternativeName>
    <alternativeName>
        <fullName evidence="9">Peptidoglycan polymerase</fullName>
    </alternativeName>
</protein>
<evidence type="ECO:0000256" key="10">
    <source>
        <dbReference type="ARBA" id="ARBA00033270"/>
    </source>
</evidence>
<reference evidence="17" key="2">
    <citation type="journal article" date="2023" name="ISME Commun">
        <title>Characterization of a bloom-associated alphaproteobacterial lineage, 'Candidatus Phycosocius': insights into freshwater algal-bacterial interactions.</title>
        <authorList>
            <person name="Tanabe Y."/>
            <person name="Yamaguchi H."/>
            <person name="Yoshida M."/>
            <person name="Kai A."/>
            <person name="Okazaki Y."/>
        </authorList>
    </citation>
    <scope>NUCLEOTIDE SEQUENCE</scope>
    <source>
        <strain evidence="17">BOTRYCO-1</strain>
    </source>
</reference>
<dbReference type="PANTHER" id="PTHR30474:SF2">
    <property type="entry name" value="PEPTIDOGLYCAN GLYCOSYLTRANSFERASE FTSW-RELATED"/>
    <property type="match status" value="1"/>
</dbReference>
<keyword evidence="18" id="KW-1185">Reference proteome</keyword>
<evidence type="ECO:0000256" key="2">
    <source>
        <dbReference type="ARBA" id="ARBA00022676"/>
    </source>
</evidence>
<evidence type="ECO:0000256" key="4">
    <source>
        <dbReference type="ARBA" id="ARBA00022692"/>
    </source>
</evidence>
<keyword evidence="3" id="KW-0808">Transferase</keyword>
<feature type="transmembrane region" description="Helical" evidence="16">
    <location>
        <begin position="33"/>
        <end position="55"/>
    </location>
</feature>
<name>A0ABQ4PTD6_9PROT</name>
<comment type="caution">
    <text evidence="17">The sequence shown here is derived from an EMBL/GenBank/DDBJ whole genome shotgun (WGS) entry which is preliminary data.</text>
</comment>
<feature type="transmembrane region" description="Helical" evidence="16">
    <location>
        <begin position="320"/>
        <end position="341"/>
    </location>
</feature>
<evidence type="ECO:0000256" key="1">
    <source>
        <dbReference type="ARBA" id="ARBA00004141"/>
    </source>
</evidence>
<sequence>MEPAMASLAHTTRTSRIDLTLMGDWWRTVDRPVFSLVIVLMTFGLVFSFASSGAASGRLGFSNEYFFVLRQAIFVCVGAGVVLALSLLSPVGARRAAAIFYVLAVVLMVYIMLFGHEAKGAQRWLRIGGFSFQPSEILKPALIVLAAWLFSKRIENPTFPAAHIAMTLYVLPVALLIIQPDIGQTGLLTIAFLTVFLISGMSWVWIATFAGAAMIGGGTLYFAFEHVQKRIQGFLNPEAGETYQTDRALDAIAAGDFLGRGPGEGEIKHFLPDAHTDFIYSVAAEEFGLIASVGLVALFCALVVRGLVVANRQSDTFPHLAATGLFALIGYQAAINLAVNLNLMPAKGMTLPFISYGGSSILGSAVTIGLALALTRKRPGQALRDANAQRWVGW</sequence>
<keyword evidence="7 16" id="KW-1133">Transmembrane helix</keyword>
<comment type="similarity">
    <text evidence="11">Belongs to the SEDS family. FtsW subfamily.</text>
</comment>
<feature type="transmembrane region" description="Helical" evidence="16">
    <location>
        <begin position="137"/>
        <end position="154"/>
    </location>
</feature>
<dbReference type="PANTHER" id="PTHR30474">
    <property type="entry name" value="CELL CYCLE PROTEIN"/>
    <property type="match status" value="1"/>
</dbReference>
<feature type="transmembrane region" description="Helical" evidence="16">
    <location>
        <begin position="160"/>
        <end position="178"/>
    </location>
</feature>
<evidence type="ECO:0000256" key="8">
    <source>
        <dbReference type="ARBA" id="ARBA00023136"/>
    </source>
</evidence>